<keyword evidence="3" id="KW-1185">Reference proteome</keyword>
<dbReference type="EMBL" id="CMVM020000257">
    <property type="status" value="NOT_ANNOTATED_CDS"/>
    <property type="molecule type" value="Genomic_DNA"/>
</dbReference>
<sequence>MVTSLNHEQKRRSSGIERNVPTITDEKTNGDKTISTKNTFAASKTHAGSEAYALNGNVTGTTRKYRNIDLAVRKIPEAEEINEETDNTARNSLTNLDDAFTKLNLSQTQSATFIKIIDKIIDEELKKRRDERMSEAKLADARVYESDSESGKNINDNYDEEIRPHEKLTANTRLSFDEHIIDNYRNGETEISEALPGGSFKLNYQKEANKKADYMTQEQAEYDRLVSGITDAMPEIDFSHDASPTTTVKNIEESRTFNSMSHQKAMIEPVEEQSYIPKRTTITRYEKVTSFPRTIFEQQADDFRHRLRGHNGFHDIIKALKHAEIGFFERF</sequence>
<protein>
    <submittedName>
        <fullName evidence="2">Uncharacterized protein</fullName>
    </submittedName>
</protein>
<dbReference type="AlphaFoldDB" id="A0A8R1Y6G3"/>
<reference evidence="2" key="2">
    <citation type="submission" date="2022-06" db="UniProtKB">
        <authorList>
            <consortium name="EnsemblMetazoa"/>
        </authorList>
    </citation>
    <scope>IDENTIFICATION</scope>
</reference>
<dbReference type="OMA" id="HANIGFY"/>
<accession>A0A8R1Y6G3</accession>
<organism evidence="2 3">
    <name type="scientific">Onchocerca volvulus</name>
    <dbReference type="NCBI Taxonomy" id="6282"/>
    <lineage>
        <taxon>Eukaryota</taxon>
        <taxon>Metazoa</taxon>
        <taxon>Ecdysozoa</taxon>
        <taxon>Nematoda</taxon>
        <taxon>Chromadorea</taxon>
        <taxon>Rhabditida</taxon>
        <taxon>Spirurina</taxon>
        <taxon>Spiruromorpha</taxon>
        <taxon>Filarioidea</taxon>
        <taxon>Onchocercidae</taxon>
        <taxon>Onchocerca</taxon>
    </lineage>
</organism>
<evidence type="ECO:0000313" key="2">
    <source>
        <dbReference type="EnsemblMetazoa" id="OVOC9220.1"/>
    </source>
</evidence>
<name>A0A8R1Y6G3_ONCVO</name>
<dbReference type="Proteomes" id="UP000024404">
    <property type="component" value="Unassembled WGS sequence"/>
</dbReference>
<dbReference type="EnsemblMetazoa" id="OVOC9220.1">
    <property type="protein sequence ID" value="OVOC9220.1"/>
    <property type="gene ID" value="WBGene00246029"/>
</dbReference>
<feature type="region of interest" description="Disordered" evidence="1">
    <location>
        <begin position="1"/>
        <end position="29"/>
    </location>
</feature>
<evidence type="ECO:0000256" key="1">
    <source>
        <dbReference type="SAM" id="MobiDB-lite"/>
    </source>
</evidence>
<proteinExistence type="predicted"/>
<evidence type="ECO:0000313" key="3">
    <source>
        <dbReference type="Proteomes" id="UP000024404"/>
    </source>
</evidence>
<reference evidence="3" key="1">
    <citation type="submission" date="2013-10" db="EMBL/GenBank/DDBJ databases">
        <title>Genome sequencing of Onchocerca volvulus.</title>
        <authorList>
            <person name="Cotton J."/>
            <person name="Tsai J."/>
            <person name="Stanley E."/>
            <person name="Tracey A."/>
            <person name="Holroyd N."/>
            <person name="Lustigman S."/>
            <person name="Berriman M."/>
        </authorList>
    </citation>
    <scope>NUCLEOTIDE SEQUENCE</scope>
</reference>